<evidence type="ECO:0000313" key="2">
    <source>
        <dbReference type="Proteomes" id="UP000008783"/>
    </source>
</evidence>
<dbReference type="Proteomes" id="UP000008783">
    <property type="component" value="Unassembled WGS sequence"/>
</dbReference>
<proteinExistence type="predicted"/>
<dbReference type="AlphaFoldDB" id="E3NX73"/>
<keyword evidence="2" id="KW-1185">Reference proteome</keyword>
<dbReference type="KEGG" id="pgr:PGTG_20055"/>
<sequence>MAISCFPPVERSWELTPKPVKGFGGSTPTLWAIQGLGVGSPLFGSCLTKPLNDLEQIKAQGCQIGFPQKRCLGVRTSRKAKSSKISFLLIPINNDHHKFPE</sequence>
<dbReference type="HOGENOM" id="CLU_2293053_0_0_1"/>
<reference evidence="2" key="2">
    <citation type="journal article" date="2011" name="Proc. Natl. Acad. Sci. U.S.A.">
        <title>Obligate biotrophy features unraveled by the genomic analysis of rust fungi.</title>
        <authorList>
            <person name="Duplessis S."/>
            <person name="Cuomo C.A."/>
            <person name="Lin Y.-C."/>
            <person name="Aerts A."/>
            <person name="Tisserant E."/>
            <person name="Veneault-Fourrey C."/>
            <person name="Joly D.L."/>
            <person name="Hacquard S."/>
            <person name="Amselem J."/>
            <person name="Cantarel B.L."/>
            <person name="Chiu R."/>
            <person name="Coutinho P.M."/>
            <person name="Feau N."/>
            <person name="Field M."/>
            <person name="Frey P."/>
            <person name="Gelhaye E."/>
            <person name="Goldberg J."/>
            <person name="Grabherr M.G."/>
            <person name="Kodira C.D."/>
            <person name="Kohler A."/>
            <person name="Kuees U."/>
            <person name="Lindquist E.A."/>
            <person name="Lucas S.M."/>
            <person name="Mago R."/>
            <person name="Mauceli E."/>
            <person name="Morin E."/>
            <person name="Murat C."/>
            <person name="Pangilinan J.L."/>
            <person name="Park R."/>
            <person name="Pearson M."/>
            <person name="Quesneville H."/>
            <person name="Rouhier N."/>
            <person name="Sakthikumar S."/>
            <person name="Salamov A.A."/>
            <person name="Schmutz J."/>
            <person name="Selles B."/>
            <person name="Shapiro H."/>
            <person name="Tanguay P."/>
            <person name="Tuskan G.A."/>
            <person name="Henrissat B."/>
            <person name="Van de Peer Y."/>
            <person name="Rouze P."/>
            <person name="Ellis J.G."/>
            <person name="Dodds P.N."/>
            <person name="Schein J.E."/>
            <person name="Zhong S."/>
            <person name="Hamelin R.C."/>
            <person name="Grigoriev I.V."/>
            <person name="Szabo L.J."/>
            <person name="Martin F."/>
        </authorList>
    </citation>
    <scope>NUCLEOTIDE SEQUENCE [LARGE SCALE GENOMIC DNA]</scope>
    <source>
        <strain evidence="2">CRL 75-36-700-3 / race SCCL</strain>
    </source>
</reference>
<gene>
    <name evidence="1" type="ORF">PGTG_20055</name>
</gene>
<protein>
    <submittedName>
        <fullName evidence="1">Uncharacterized protein</fullName>
    </submittedName>
</protein>
<reference key="1">
    <citation type="submission" date="2007-01" db="EMBL/GenBank/DDBJ databases">
        <title>The Genome Sequence of Puccinia graminis f. sp. tritici Strain CRL 75-36-700-3.</title>
        <authorList>
            <consortium name="The Broad Institute Genome Sequencing Platform"/>
            <person name="Birren B."/>
            <person name="Lander E."/>
            <person name="Galagan J."/>
            <person name="Nusbaum C."/>
            <person name="Devon K."/>
            <person name="Cuomo C."/>
            <person name="Jaffe D."/>
            <person name="Butler J."/>
            <person name="Alvarez P."/>
            <person name="Gnerre S."/>
            <person name="Grabherr M."/>
            <person name="Mauceli E."/>
            <person name="Brockman W."/>
            <person name="Young S."/>
            <person name="LaButti K."/>
            <person name="Sykes S."/>
            <person name="DeCaprio D."/>
            <person name="Crawford M."/>
            <person name="Koehrsen M."/>
            <person name="Engels R."/>
            <person name="Montgomery P."/>
            <person name="Pearson M."/>
            <person name="Howarth C."/>
            <person name="Larson L."/>
            <person name="White J."/>
            <person name="Zeng Q."/>
            <person name="Kodira C."/>
            <person name="Yandava C."/>
            <person name="Alvarado L."/>
            <person name="O'Leary S."/>
            <person name="Szabo L."/>
            <person name="Dean R."/>
            <person name="Schein J."/>
        </authorList>
    </citation>
    <scope>NUCLEOTIDE SEQUENCE</scope>
    <source>
        <strain>CRL 75-36-700-3</strain>
    </source>
</reference>
<evidence type="ECO:0000313" key="1">
    <source>
        <dbReference type="EMBL" id="EFP94172.1"/>
    </source>
</evidence>
<organism evidence="1 2">
    <name type="scientific">Puccinia graminis f. sp. tritici (strain CRL 75-36-700-3 / race SCCL)</name>
    <name type="common">Black stem rust fungus</name>
    <dbReference type="NCBI Taxonomy" id="418459"/>
    <lineage>
        <taxon>Eukaryota</taxon>
        <taxon>Fungi</taxon>
        <taxon>Dikarya</taxon>
        <taxon>Basidiomycota</taxon>
        <taxon>Pucciniomycotina</taxon>
        <taxon>Pucciniomycetes</taxon>
        <taxon>Pucciniales</taxon>
        <taxon>Pucciniaceae</taxon>
        <taxon>Puccinia</taxon>
    </lineage>
</organism>
<dbReference type="InParanoid" id="E3NX73"/>
<dbReference type="GeneID" id="10535944"/>
<name>E3NX73_PUCGT</name>
<dbReference type="VEuPathDB" id="FungiDB:PGTG_20055"/>
<dbReference type="RefSeq" id="XP_003338591.1">
    <property type="nucleotide sequence ID" value="XM_003338543.1"/>
</dbReference>
<accession>E3NX73</accession>
<dbReference type="EMBL" id="DS989920">
    <property type="protein sequence ID" value="EFP94172.1"/>
    <property type="molecule type" value="Genomic_DNA"/>
</dbReference>